<dbReference type="SMART" id="SM00670">
    <property type="entry name" value="PINc"/>
    <property type="match status" value="1"/>
</dbReference>
<dbReference type="InterPro" id="IPR002716">
    <property type="entry name" value="PIN_dom"/>
</dbReference>
<dbReference type="InterPro" id="IPR002850">
    <property type="entry name" value="PIN_toxin-like"/>
</dbReference>
<dbReference type="RefSeq" id="WP_069642995.1">
    <property type="nucleotide sequence ID" value="NZ_MIJE01000016.1"/>
</dbReference>
<sequence>MRVLVDTNVIISAILFPKSLPSDVIKELAINHDIILCTHIIEELQEIFDRKFPNKKQMIEEFLSELTYELIYTPSIINKDKYPFIRDDKDLPILVSAINGMCDVIITGDKDFLEMEIDNPKIMTARLFMETVN</sequence>
<proteinExistence type="predicted"/>
<reference evidence="2 3" key="1">
    <citation type="submission" date="2016-09" db="EMBL/GenBank/DDBJ databases">
        <title>Draft genome sequence for the type strain of Desulfuribacillus alkaliarsenatis AHT28, an obligately anaerobic, sulfidogenic bacterium isolated from Russian soda lake sediments.</title>
        <authorList>
            <person name="Abin C.A."/>
            <person name="Hollibaugh J.T."/>
        </authorList>
    </citation>
    <scope>NUCLEOTIDE SEQUENCE [LARGE SCALE GENOMIC DNA]</scope>
    <source>
        <strain evidence="2 3">AHT28</strain>
    </source>
</reference>
<dbReference type="PANTHER" id="PTHR34610">
    <property type="entry name" value="SSL7007 PROTEIN"/>
    <property type="match status" value="1"/>
</dbReference>
<dbReference type="InterPro" id="IPR029060">
    <property type="entry name" value="PIN-like_dom_sf"/>
</dbReference>
<dbReference type="NCBIfam" id="TIGR00305">
    <property type="entry name" value="putative toxin-antitoxin system toxin component, PIN family"/>
    <property type="match status" value="1"/>
</dbReference>
<dbReference type="OrthoDB" id="335825at2"/>
<evidence type="ECO:0000313" key="3">
    <source>
        <dbReference type="Proteomes" id="UP000094296"/>
    </source>
</evidence>
<feature type="domain" description="PIN" evidence="1">
    <location>
        <begin position="1"/>
        <end position="114"/>
    </location>
</feature>
<gene>
    <name evidence="2" type="ORF">BHF68_14825</name>
</gene>
<dbReference type="Gene3D" id="3.40.50.1010">
    <property type="entry name" value="5'-nuclease"/>
    <property type="match status" value="1"/>
</dbReference>
<dbReference type="STRING" id="766136.BHF68_14825"/>
<dbReference type="Pfam" id="PF13470">
    <property type="entry name" value="PIN_3"/>
    <property type="match status" value="1"/>
</dbReference>
<protein>
    <submittedName>
        <fullName evidence="2">Putative toxin-antitoxin system toxin component, PIN family</fullName>
    </submittedName>
</protein>
<dbReference type="EMBL" id="MIJE01000016">
    <property type="protein sequence ID" value="OEF97211.1"/>
    <property type="molecule type" value="Genomic_DNA"/>
</dbReference>
<dbReference type="SUPFAM" id="SSF88723">
    <property type="entry name" value="PIN domain-like"/>
    <property type="match status" value="1"/>
</dbReference>
<evidence type="ECO:0000259" key="1">
    <source>
        <dbReference type="SMART" id="SM00670"/>
    </source>
</evidence>
<organism evidence="2 3">
    <name type="scientific">Desulfuribacillus alkaliarsenatis</name>
    <dbReference type="NCBI Taxonomy" id="766136"/>
    <lineage>
        <taxon>Bacteria</taxon>
        <taxon>Bacillati</taxon>
        <taxon>Bacillota</taxon>
        <taxon>Desulfuribacillia</taxon>
        <taxon>Desulfuribacillales</taxon>
        <taxon>Desulfuribacillaceae</taxon>
        <taxon>Desulfuribacillus</taxon>
    </lineage>
</organism>
<dbReference type="PANTHER" id="PTHR34610:SF4">
    <property type="entry name" value="SLL8027 PROTEIN"/>
    <property type="match status" value="1"/>
</dbReference>
<accession>A0A1E5G2J6</accession>
<keyword evidence="3" id="KW-1185">Reference proteome</keyword>
<dbReference type="Proteomes" id="UP000094296">
    <property type="component" value="Unassembled WGS sequence"/>
</dbReference>
<dbReference type="AlphaFoldDB" id="A0A1E5G2J6"/>
<comment type="caution">
    <text evidence="2">The sequence shown here is derived from an EMBL/GenBank/DDBJ whole genome shotgun (WGS) entry which is preliminary data.</text>
</comment>
<evidence type="ECO:0000313" key="2">
    <source>
        <dbReference type="EMBL" id="OEF97211.1"/>
    </source>
</evidence>
<name>A0A1E5G2J6_9FIRM</name>